<comment type="caution">
    <text evidence="1">The sequence shown here is derived from an EMBL/GenBank/DDBJ whole genome shotgun (WGS) entry which is preliminary data.</text>
</comment>
<evidence type="ECO:0000313" key="1">
    <source>
        <dbReference type="EMBL" id="CAG8545002.1"/>
    </source>
</evidence>
<protein>
    <submittedName>
        <fullName evidence="1">4860_t:CDS:1</fullName>
    </submittedName>
</protein>
<keyword evidence="2" id="KW-1185">Reference proteome</keyword>
<organism evidence="1 2">
    <name type="scientific">Cetraspora pellucida</name>
    <dbReference type="NCBI Taxonomy" id="1433469"/>
    <lineage>
        <taxon>Eukaryota</taxon>
        <taxon>Fungi</taxon>
        <taxon>Fungi incertae sedis</taxon>
        <taxon>Mucoromycota</taxon>
        <taxon>Glomeromycotina</taxon>
        <taxon>Glomeromycetes</taxon>
        <taxon>Diversisporales</taxon>
        <taxon>Gigasporaceae</taxon>
        <taxon>Cetraspora</taxon>
    </lineage>
</organism>
<reference evidence="1" key="1">
    <citation type="submission" date="2021-06" db="EMBL/GenBank/DDBJ databases">
        <authorList>
            <person name="Kallberg Y."/>
            <person name="Tangrot J."/>
            <person name="Rosling A."/>
        </authorList>
    </citation>
    <scope>NUCLEOTIDE SEQUENCE</scope>
    <source>
        <strain evidence="1">FL966</strain>
    </source>
</reference>
<dbReference type="OrthoDB" id="2395931at2759"/>
<dbReference type="AlphaFoldDB" id="A0A9N9FL82"/>
<dbReference type="EMBL" id="CAJVQA010002374">
    <property type="protein sequence ID" value="CAG8545002.1"/>
    <property type="molecule type" value="Genomic_DNA"/>
</dbReference>
<sequence length="822" mass="94190">MYKICDDSIKPRQFLGTDSEDGIEAILIECQGHSLYEYIGGDGPLHSIINFDLSREKFDKIEPKLSSKEIQDLLCHAFSRTCKEIYPEWDSYTLTIASSSDKKKMLLHISTFGLRLKNIAKVAIFTKLVRKKLPVSLQSKDIVDNITNKNPFFLQMLGAPKFIEKTNKHVSVFDFMLHPPNDESSEVVSPLLVISEPASTKISNTCTKTTEDIEIELNLIAKLLEEFEIRGYELSKYGYKDPHTSDNAYVIRNKKSYSFYCHHANNNREAGFRKPSIKLTIKEKTSEQEESLAVSEKLNQPRIMDPNDHFVWGDLIDIGKKFWIFKVEDEDEDGGLIFEFVPKLELANYEINIVEFGGESIKLRSLIDRAVTKGLIRYRKINFLPYLPNTILLKTNFFNLFLGFTAKPALEIKKEIMDPILWHVKNKPHSICVLKSTLQQCEKNIIIDFIGNKVLGPKLYYATSDLGKIFGKFNSHIQGKKLVVMNETKRKGLEPIHLKDYSAFMVTSNQDALLKIDAEDACIVCFDVSACCRENILYFKRLAKILEHPDAPGIVMSYLLNHDLSNWDPQDIPSTKMKTDTILVHLPSPTRFIIDHISPWSKDRVEIQSRTIIYQEYQAWCEANGEKPFSNNILGKKFTHINIENKRAGVIEEFSDAPQPETLANESTDIPIFYDLFDSITNESLVASLSKSTDISLPPEIVYIELVDDKSEPVSEIIKPVNNKVESPEIIKLINDPEISPNLPVNNEPKTINEDPDKFITITEKDRNLARIYYDKMMADAEIIEFAQSNGVNPENYMELSRREKLICMEIDLRLYEDKGEF</sequence>
<gene>
    <name evidence="1" type="ORF">CPELLU_LOCUS4475</name>
</gene>
<name>A0A9N9FL82_9GLOM</name>
<proteinExistence type="predicted"/>
<dbReference type="Proteomes" id="UP000789759">
    <property type="component" value="Unassembled WGS sequence"/>
</dbReference>
<accession>A0A9N9FL82</accession>
<evidence type="ECO:0000313" key="2">
    <source>
        <dbReference type="Proteomes" id="UP000789759"/>
    </source>
</evidence>